<keyword evidence="1" id="KW-0812">Transmembrane</keyword>
<reference evidence="2 3" key="1">
    <citation type="submission" date="2018-02" db="EMBL/GenBank/DDBJ databases">
        <title>Solimicrobium silvestre gen. nov., sp. nov., isolated from alpine forest soil.</title>
        <authorList>
            <person name="Margesin R."/>
            <person name="Albuquerque L."/>
            <person name="Zhang D.-C."/>
            <person name="Froufe H.J.C."/>
            <person name="Severino R."/>
            <person name="Roxo I."/>
            <person name="Egas C."/>
            <person name="Da Costa M.S."/>
        </authorList>
    </citation>
    <scope>NUCLEOTIDE SEQUENCE [LARGE SCALE GENOMIC DNA]</scope>
    <source>
        <strain evidence="2 3">S20-91</strain>
    </source>
</reference>
<dbReference type="RefSeq" id="WP_133166960.1">
    <property type="nucleotide sequence ID" value="NZ_PUGF01000033.1"/>
</dbReference>
<accession>A0A2S9GT29</accession>
<gene>
    <name evidence="2" type="ORF">S2091_4375</name>
</gene>
<dbReference type="EMBL" id="PUGF01000033">
    <property type="protein sequence ID" value="PRC90882.1"/>
    <property type="molecule type" value="Genomic_DNA"/>
</dbReference>
<sequence length="146" mass="16415">MNSISFTLRSPWPLALCLFGCVFCGALFVYGLHSPEAHSVGVAKIGVSFLLCLAGIYQFSLTCEVYESVIIVKRVFGWLGQREFKLSQLQNVLLVLNMTNKATAKLEFEDGSCVKLGWYQTNFDPAVRFLRENYPNTFRDKPESTG</sequence>
<evidence type="ECO:0000313" key="3">
    <source>
        <dbReference type="Proteomes" id="UP000237839"/>
    </source>
</evidence>
<organism evidence="2 3">
    <name type="scientific">Solimicrobium silvestre</name>
    <dbReference type="NCBI Taxonomy" id="2099400"/>
    <lineage>
        <taxon>Bacteria</taxon>
        <taxon>Pseudomonadati</taxon>
        <taxon>Pseudomonadota</taxon>
        <taxon>Betaproteobacteria</taxon>
        <taxon>Burkholderiales</taxon>
        <taxon>Oxalobacteraceae</taxon>
        <taxon>Solimicrobium</taxon>
    </lineage>
</organism>
<name>A0A2S9GT29_9BURK</name>
<evidence type="ECO:0000313" key="2">
    <source>
        <dbReference type="EMBL" id="PRC90882.1"/>
    </source>
</evidence>
<keyword evidence="1" id="KW-0472">Membrane</keyword>
<feature type="transmembrane region" description="Helical" evidence="1">
    <location>
        <begin position="12"/>
        <end position="33"/>
    </location>
</feature>
<evidence type="ECO:0000256" key="1">
    <source>
        <dbReference type="SAM" id="Phobius"/>
    </source>
</evidence>
<dbReference type="AlphaFoldDB" id="A0A2S9GT29"/>
<feature type="transmembrane region" description="Helical" evidence="1">
    <location>
        <begin position="45"/>
        <end position="66"/>
    </location>
</feature>
<keyword evidence="1" id="KW-1133">Transmembrane helix</keyword>
<dbReference type="Proteomes" id="UP000237839">
    <property type="component" value="Unassembled WGS sequence"/>
</dbReference>
<comment type="caution">
    <text evidence="2">The sequence shown here is derived from an EMBL/GenBank/DDBJ whole genome shotgun (WGS) entry which is preliminary data.</text>
</comment>
<keyword evidence="3" id="KW-1185">Reference proteome</keyword>
<protein>
    <submittedName>
        <fullName evidence="2">Uncharacterized protein</fullName>
    </submittedName>
</protein>
<proteinExistence type="predicted"/>